<proteinExistence type="predicted"/>
<evidence type="ECO:0000313" key="1">
    <source>
        <dbReference type="EMBL" id="SPD23325.1"/>
    </source>
</evidence>
<dbReference type="EMBL" id="OIVN01005619">
    <property type="protein sequence ID" value="SPD23325.1"/>
    <property type="molecule type" value="Genomic_DNA"/>
</dbReference>
<protein>
    <submittedName>
        <fullName evidence="1">Uncharacterized protein</fullName>
    </submittedName>
</protein>
<sequence>MARTKATMAKDLALSPAPCAATNLGTTFSFSAFLLSLSLSRLLSLLPLGFFPLGHTALSLSHLDWTKAMSWLWGLVVD</sequence>
<name>A0A2N9IGA9_FAGSY</name>
<organism evidence="1">
    <name type="scientific">Fagus sylvatica</name>
    <name type="common">Beechnut</name>
    <dbReference type="NCBI Taxonomy" id="28930"/>
    <lineage>
        <taxon>Eukaryota</taxon>
        <taxon>Viridiplantae</taxon>
        <taxon>Streptophyta</taxon>
        <taxon>Embryophyta</taxon>
        <taxon>Tracheophyta</taxon>
        <taxon>Spermatophyta</taxon>
        <taxon>Magnoliopsida</taxon>
        <taxon>eudicotyledons</taxon>
        <taxon>Gunneridae</taxon>
        <taxon>Pentapetalae</taxon>
        <taxon>rosids</taxon>
        <taxon>fabids</taxon>
        <taxon>Fagales</taxon>
        <taxon>Fagaceae</taxon>
        <taxon>Fagus</taxon>
    </lineage>
</organism>
<accession>A0A2N9IGA9</accession>
<reference evidence="1" key="1">
    <citation type="submission" date="2018-02" db="EMBL/GenBank/DDBJ databases">
        <authorList>
            <person name="Cohen D.B."/>
            <person name="Kent A.D."/>
        </authorList>
    </citation>
    <scope>NUCLEOTIDE SEQUENCE</scope>
</reference>
<gene>
    <name evidence="1" type="ORF">FSB_LOCUS51207</name>
</gene>
<dbReference type="AlphaFoldDB" id="A0A2N9IGA9"/>